<reference evidence="2" key="1">
    <citation type="submission" date="2016-03" db="EMBL/GenBank/DDBJ databases">
        <title>Mechanisms controlling the formation of the plant cell surface in tip-growing cells are functionally conserved among land plants.</title>
        <authorList>
            <person name="Honkanen S."/>
            <person name="Jones V.A."/>
            <person name="Morieri G."/>
            <person name="Champion C."/>
            <person name="Hetherington A.J."/>
            <person name="Kelly S."/>
            <person name="Saint-Marcoux D."/>
            <person name="Proust H."/>
            <person name="Prescott H."/>
            <person name="Dolan L."/>
        </authorList>
    </citation>
    <scope>NUCLEOTIDE SEQUENCE [LARGE SCALE GENOMIC DNA]</scope>
    <source>
        <tissue evidence="2">Whole gametophyte</tissue>
    </source>
</reference>
<sequence>MGRCAGEDGDLTFDSESVKVTRSEEKTDAALFKKSRTSKNGYQTTGVIGLLTVAKQKRFKESKRTAVEETEVAGGSDFGDA</sequence>
<proteinExistence type="predicted"/>
<organism evidence="2 3">
    <name type="scientific">Marchantia polymorpha subsp. ruderalis</name>
    <dbReference type="NCBI Taxonomy" id="1480154"/>
    <lineage>
        <taxon>Eukaryota</taxon>
        <taxon>Viridiplantae</taxon>
        <taxon>Streptophyta</taxon>
        <taxon>Embryophyta</taxon>
        <taxon>Marchantiophyta</taxon>
        <taxon>Marchantiopsida</taxon>
        <taxon>Marchantiidae</taxon>
        <taxon>Marchantiales</taxon>
        <taxon>Marchantiaceae</taxon>
        <taxon>Marchantia</taxon>
    </lineage>
</organism>
<evidence type="ECO:0000313" key="3">
    <source>
        <dbReference type="Proteomes" id="UP000077202"/>
    </source>
</evidence>
<comment type="caution">
    <text evidence="2">The sequence shown here is derived from an EMBL/GenBank/DDBJ whole genome shotgun (WGS) entry which is preliminary data.</text>
</comment>
<feature type="region of interest" description="Disordered" evidence="1">
    <location>
        <begin position="62"/>
        <end position="81"/>
    </location>
</feature>
<accession>A0A176WC88</accession>
<dbReference type="AlphaFoldDB" id="A0A176WC88"/>
<dbReference type="EMBL" id="LVLJ01001345">
    <property type="protein sequence ID" value="OAE30251.1"/>
    <property type="molecule type" value="Genomic_DNA"/>
</dbReference>
<keyword evidence="3" id="KW-1185">Reference proteome</keyword>
<gene>
    <name evidence="2" type="ORF">AXG93_2956s1010</name>
</gene>
<dbReference type="Proteomes" id="UP000077202">
    <property type="component" value="Unassembled WGS sequence"/>
</dbReference>
<protein>
    <submittedName>
        <fullName evidence="2">Uncharacterized protein</fullName>
    </submittedName>
</protein>
<evidence type="ECO:0000256" key="1">
    <source>
        <dbReference type="SAM" id="MobiDB-lite"/>
    </source>
</evidence>
<name>A0A176WC88_MARPO</name>
<evidence type="ECO:0000313" key="2">
    <source>
        <dbReference type="EMBL" id="OAE30251.1"/>
    </source>
</evidence>